<dbReference type="Proteomes" id="UP000198584">
    <property type="component" value="Unassembled WGS sequence"/>
</dbReference>
<name>A0A1H4DJ10_9BACI</name>
<protein>
    <recommendedName>
        <fullName evidence="1">N-acetyltransferase domain-containing protein</fullName>
    </recommendedName>
</protein>
<dbReference type="Pfam" id="PF08445">
    <property type="entry name" value="FR47"/>
    <property type="match status" value="1"/>
</dbReference>
<evidence type="ECO:0000259" key="1">
    <source>
        <dbReference type="PROSITE" id="PS51186"/>
    </source>
</evidence>
<keyword evidence="3" id="KW-1185">Reference proteome</keyword>
<sequence length="280" mass="31569">MEVKTYQDPQVYYEKVESLLMEEEALNNLPLGIAERLRSQPAKADLITLENGEEVVYTLIHTMRNQWVLPACDADDSVFQTAADFLFYNDYPVGGVVGEKKGATKLIHAYTKRSKRNNRVHMNQYVYRLDALQPINLGKGKLKVAGIAEKGLIASWLYNFGVETGELSIKDDADVLAERMVTAGTMHLWVVDNEPVSMVNQSRNTRNGATVNAVYTPDRHKEKGYATSAVWSLTKKLLDHGFQFCSLYTDADNPASNSIYKKIGYFPIGESVVYRFHTEL</sequence>
<dbReference type="InterPro" id="IPR013653">
    <property type="entry name" value="GCN5-like_dom"/>
</dbReference>
<dbReference type="EMBL" id="FNQR01000007">
    <property type="protein sequence ID" value="SEA72735.1"/>
    <property type="molecule type" value="Genomic_DNA"/>
</dbReference>
<dbReference type="AlphaFoldDB" id="A0A1H4DJ10"/>
<dbReference type="GO" id="GO:0016747">
    <property type="term" value="F:acyltransferase activity, transferring groups other than amino-acyl groups"/>
    <property type="evidence" value="ECO:0007669"/>
    <property type="project" value="InterPro"/>
</dbReference>
<reference evidence="3" key="1">
    <citation type="submission" date="2016-10" db="EMBL/GenBank/DDBJ databases">
        <authorList>
            <person name="Varghese N."/>
            <person name="Submissions S."/>
        </authorList>
    </citation>
    <scope>NUCLEOTIDE SEQUENCE [LARGE SCALE GENOMIC DNA]</scope>
    <source>
        <strain evidence="3">CCM7597</strain>
    </source>
</reference>
<dbReference type="InterPro" id="IPR000182">
    <property type="entry name" value="GNAT_dom"/>
</dbReference>
<dbReference type="RefSeq" id="WP_176791451.1">
    <property type="nucleotide sequence ID" value="NZ_FNQR01000007.1"/>
</dbReference>
<proteinExistence type="predicted"/>
<accession>A0A1H4DJ10</accession>
<gene>
    <name evidence="2" type="ORF">SAMN05421743_107157</name>
</gene>
<feature type="domain" description="N-acetyltransferase" evidence="1">
    <location>
        <begin position="142"/>
        <end position="280"/>
    </location>
</feature>
<organism evidence="2 3">
    <name type="scientific">Thalassobacillus cyri</name>
    <dbReference type="NCBI Taxonomy" id="571932"/>
    <lineage>
        <taxon>Bacteria</taxon>
        <taxon>Bacillati</taxon>
        <taxon>Bacillota</taxon>
        <taxon>Bacilli</taxon>
        <taxon>Bacillales</taxon>
        <taxon>Bacillaceae</taxon>
        <taxon>Thalassobacillus</taxon>
    </lineage>
</organism>
<dbReference type="SUPFAM" id="SSF55729">
    <property type="entry name" value="Acyl-CoA N-acyltransferases (Nat)"/>
    <property type="match status" value="1"/>
</dbReference>
<dbReference type="InterPro" id="IPR016181">
    <property type="entry name" value="Acyl_CoA_acyltransferase"/>
</dbReference>
<dbReference type="PROSITE" id="PS51186">
    <property type="entry name" value="GNAT"/>
    <property type="match status" value="1"/>
</dbReference>
<dbReference type="STRING" id="571932.SAMN05421743_107157"/>
<dbReference type="Gene3D" id="3.40.630.30">
    <property type="match status" value="1"/>
</dbReference>
<evidence type="ECO:0000313" key="2">
    <source>
        <dbReference type="EMBL" id="SEA72735.1"/>
    </source>
</evidence>
<evidence type="ECO:0000313" key="3">
    <source>
        <dbReference type="Proteomes" id="UP000198584"/>
    </source>
</evidence>